<evidence type="ECO:0008006" key="3">
    <source>
        <dbReference type="Google" id="ProtNLM"/>
    </source>
</evidence>
<organism evidence="1 2">
    <name type="scientific">Bradyrhizobium xenonodulans</name>
    <dbReference type="NCBI Taxonomy" id="2736875"/>
    <lineage>
        <taxon>Bacteria</taxon>
        <taxon>Pseudomonadati</taxon>
        <taxon>Pseudomonadota</taxon>
        <taxon>Alphaproteobacteria</taxon>
        <taxon>Hyphomicrobiales</taxon>
        <taxon>Nitrobacteraceae</taxon>
        <taxon>Bradyrhizobium</taxon>
    </lineage>
</organism>
<protein>
    <recommendedName>
        <fullName evidence="3">SinR</fullName>
    </recommendedName>
</protein>
<accession>A0ABY7MX89</accession>
<dbReference type="RefSeq" id="WP_270171735.1">
    <property type="nucleotide sequence ID" value="NZ_CP089391.1"/>
</dbReference>
<gene>
    <name evidence="1" type="ORF">I3J27_17480</name>
</gene>
<reference evidence="1" key="1">
    <citation type="submission" date="2021-12" db="EMBL/GenBank/DDBJ databases">
        <title>Bradyrhizobium xenonodulans sp. nov.</title>
        <authorList>
            <person name="Claassens R."/>
            <person name="Venter S.N."/>
            <person name="Beukes C.W."/>
            <person name="Stepkowski T."/>
            <person name="Steenkamp E.T."/>
        </authorList>
    </citation>
    <scope>NUCLEOTIDE SEQUENCE</scope>
    <source>
        <strain evidence="1">14AB</strain>
    </source>
</reference>
<dbReference type="EMBL" id="CP089391">
    <property type="protein sequence ID" value="WBL82128.1"/>
    <property type="molecule type" value="Genomic_DNA"/>
</dbReference>
<sequence>MTIYSINYDLKKPGHDYDGLYEAIKGCGAWWHYLESTWLVDTALTADGIWERVKSHVDGNDRMLIVVVSNPKSGWLPTAAWDWINARLRVAA</sequence>
<name>A0ABY7MX89_9BRAD</name>
<dbReference type="Proteomes" id="UP001179614">
    <property type="component" value="Chromosome"/>
</dbReference>
<keyword evidence="2" id="KW-1185">Reference proteome</keyword>
<proteinExistence type="predicted"/>
<evidence type="ECO:0000313" key="2">
    <source>
        <dbReference type="Proteomes" id="UP001179614"/>
    </source>
</evidence>
<evidence type="ECO:0000313" key="1">
    <source>
        <dbReference type="EMBL" id="WBL82128.1"/>
    </source>
</evidence>